<evidence type="ECO:0000313" key="6">
    <source>
        <dbReference type="Proteomes" id="UP000515929"/>
    </source>
</evidence>
<organismHost>
    <name type="scientific">Vertebrata</name>
    <name type="common">vertebrates</name>
    <dbReference type="NCBI Taxonomy" id="7742"/>
</organismHost>
<gene>
    <name evidence="3" type="primary">fp9.249</name>
    <name evidence="2" type="synonym">ORF249</name>
</gene>
<evidence type="ECO:0000256" key="1">
    <source>
        <dbReference type="SAM" id="Coils"/>
    </source>
</evidence>
<name>A0A3G2VV27_FOWPV</name>
<evidence type="ECO:0000313" key="5">
    <source>
        <dbReference type="Proteomes" id="UP000150838"/>
    </source>
</evidence>
<accession>Q70GS0</accession>
<proteinExistence type="predicted"/>
<dbReference type="Proteomes" id="UP000150838">
    <property type="component" value="Segment"/>
</dbReference>
<dbReference type="SMR" id="A0A3G2VV27"/>
<dbReference type="RefSeq" id="NP_039212.1">
    <property type="nucleotide sequence ID" value="NC_002188.1"/>
</dbReference>
<keyword evidence="1" id="KW-0175">Coiled coil</keyword>
<dbReference type="KEGG" id="vg:1486821"/>
<dbReference type="EMBL" id="MW142017">
    <property type="protein sequence ID" value="QRM13800.1"/>
    <property type="molecule type" value="Genomic_DNA"/>
</dbReference>
<reference evidence="3 5" key="1">
    <citation type="journal article" date="2004" name="J. Gen. Virol.">
        <title>Comparison of the genome sequence of FP9, an attenuated, tissue culture-adapted European fowlpox virus, with those of virulent American and European viruses.</title>
        <authorList>
            <person name="Skinner M.A."/>
            <person name="Laidlaw S.M."/>
        </authorList>
    </citation>
    <scope>NUCLEOTIDE SEQUENCE [LARGE SCALE GENOMIC DNA]</scope>
    <source>
        <strain evidence="3">HP1-438 Munich</strain>
    </source>
</reference>
<dbReference type="EMBL" id="KX196452">
    <property type="protein sequence ID" value="ART91682.1"/>
    <property type="molecule type" value="Genomic_DNA"/>
</dbReference>
<evidence type="ECO:0000313" key="2">
    <source>
        <dbReference type="EMBL" id="ART91682.1"/>
    </source>
</evidence>
<dbReference type="Proteomes" id="UP000627101">
    <property type="component" value="Segment"/>
</dbReference>
<evidence type="ECO:0000313" key="3">
    <source>
        <dbReference type="EMBL" id="CAE52777.1"/>
    </source>
</evidence>
<evidence type="ECO:0000313" key="4">
    <source>
        <dbReference type="EMBL" id="QRM13800.1"/>
    </source>
</evidence>
<dbReference type="Proteomes" id="UP000515929">
    <property type="component" value="Segment"/>
</dbReference>
<reference evidence="4" key="3">
    <citation type="journal article" date="2021" name="Arch. Virol.">
        <title>Characterisation of an Australian fowlpox virus carrying a near-full-length provirus of reticuloendotheliosis virus.</title>
        <authorList>
            <person name="Sarker S."/>
            <person name="Athukorala A."/>
            <person name="Bowden T.R."/>
            <person name="Boyle D.B."/>
        </authorList>
    </citation>
    <scope>NUCLEOTIDE SEQUENCE</scope>
    <source>
        <strain evidence="4">FWPV-S</strain>
    </source>
</reference>
<reference evidence="2 6" key="2">
    <citation type="submission" date="2016-05" db="EMBL/GenBank/DDBJ databases">
        <title>The analysis of a fowlpox virus genome sequence.</title>
        <authorList>
            <person name="Zhao Y."/>
            <person name="Liu S."/>
        </authorList>
    </citation>
    <scope>NUCLEOTIDE SEQUENCE [LARGE SCALE GENOMIC DNA]</scope>
    <source>
        <strain evidence="2 6">NX10</strain>
    </source>
</reference>
<organism evidence="3 5">
    <name type="scientific">Fowlpox virus</name>
    <name type="common">FPV</name>
    <dbReference type="NCBI Taxonomy" id="10261"/>
    <lineage>
        <taxon>Viruses</taxon>
        <taxon>Varidnaviria</taxon>
        <taxon>Bamfordvirae</taxon>
        <taxon>Nucleocytoviricota</taxon>
        <taxon>Pokkesviricetes</taxon>
        <taxon>Chitovirales</taxon>
        <taxon>Poxviridae</taxon>
        <taxon>Chordopoxvirinae</taxon>
        <taxon>Avipoxvirus</taxon>
        <taxon>Avipoxvirus fowlpox</taxon>
    </lineage>
</organism>
<feature type="coiled-coil region" evidence="1">
    <location>
        <begin position="48"/>
        <end position="100"/>
    </location>
</feature>
<dbReference type="EMBL" id="AJ581527">
    <property type="protein sequence ID" value="CAE52777.1"/>
    <property type="molecule type" value="Genomic_DNA"/>
</dbReference>
<protein>
    <submittedName>
        <fullName evidence="3">Uncharacterized protein fp9.249</fullName>
    </submittedName>
</protein>
<accession>A0A3G2VV27</accession>
<sequence>MIIRRNNKALGSVMSDFIKTINEEYDSNIKEIKSEIDIKCNSILKELDEKYRQEIKELCMIVDQLKNQYKIIDNIYSRYITEIRIQLLALKEENKCLKEELTKLK</sequence>